<keyword evidence="5" id="KW-0175">Coiled coil</keyword>
<evidence type="ECO:0000256" key="2">
    <source>
        <dbReference type="ARBA" id="ARBA00010835"/>
    </source>
</evidence>
<dbReference type="PANTHER" id="PTHR46203">
    <property type="entry name" value="PROBABLE PEPTIDE CHAIN RELEASE FACTOR C12ORF65"/>
    <property type="match status" value="1"/>
</dbReference>
<evidence type="ECO:0000256" key="3">
    <source>
        <dbReference type="ARBA" id="ARBA00022946"/>
    </source>
</evidence>
<evidence type="ECO:0000256" key="5">
    <source>
        <dbReference type="SAM" id="Coils"/>
    </source>
</evidence>
<comment type="subcellular location">
    <subcellularLocation>
        <location evidence="1">Mitochondrion</location>
    </subcellularLocation>
</comment>
<comment type="caution">
    <text evidence="7">The sequence shown here is derived from an EMBL/GenBank/DDBJ whole genome shotgun (WGS) entry which is preliminary data.</text>
</comment>
<evidence type="ECO:0000256" key="4">
    <source>
        <dbReference type="ARBA" id="ARBA00023128"/>
    </source>
</evidence>
<evidence type="ECO:0000313" key="8">
    <source>
        <dbReference type="Proteomes" id="UP001634394"/>
    </source>
</evidence>
<proteinExistence type="inferred from homology"/>
<evidence type="ECO:0000256" key="1">
    <source>
        <dbReference type="ARBA" id="ARBA00004173"/>
    </source>
</evidence>
<dbReference type="Proteomes" id="UP001634394">
    <property type="component" value="Unassembled WGS sequence"/>
</dbReference>
<dbReference type="InterPro" id="IPR045853">
    <property type="entry name" value="Pep_chain_release_fac_I_sf"/>
</dbReference>
<sequence>MSRWILSPIRNLLSSQCRNQTRHQDCHLWSRNINNSTAVNSLLIPFLRHSKLSYGLARQISKKSYQFPELREEDLEEHFERGSGPGGQAVNKTANCVFLKHKPTGLVVKCHATRSQETNRKRARETLLVKLDDLINGDKSFRSQQIKELSEDKAQKKTKACKNLELKKSFKEREGLE</sequence>
<dbReference type="GO" id="GO:0005739">
    <property type="term" value="C:mitochondrion"/>
    <property type="evidence" value="ECO:0007669"/>
    <property type="project" value="UniProtKB-SubCell"/>
</dbReference>
<dbReference type="Pfam" id="PF00472">
    <property type="entry name" value="RF-1"/>
    <property type="match status" value="1"/>
</dbReference>
<dbReference type="InterPro" id="IPR000352">
    <property type="entry name" value="Pep_chain_release_fac_I"/>
</dbReference>
<reference evidence="7 8" key="1">
    <citation type="submission" date="2024-11" db="EMBL/GenBank/DDBJ databases">
        <title>Chromosome-level genome assembly of the freshwater bivalve Anodonta woodiana.</title>
        <authorList>
            <person name="Chen X."/>
        </authorList>
    </citation>
    <scope>NUCLEOTIDE SEQUENCE [LARGE SCALE GENOMIC DNA]</scope>
    <source>
        <strain evidence="7">MN2024</strain>
        <tissue evidence="7">Gills</tissue>
    </source>
</reference>
<dbReference type="PANTHER" id="PTHR46203:SF1">
    <property type="entry name" value="MITOCHONDRIAL TRANSLATION RELEASE FACTOR IN RESCUE"/>
    <property type="match status" value="1"/>
</dbReference>
<comment type="similarity">
    <text evidence="2">Belongs to the prokaryotic/mitochondrial release factor family.</text>
</comment>
<name>A0ABD3V7R5_SINWO</name>
<dbReference type="Gene3D" id="3.30.160.20">
    <property type="match status" value="1"/>
</dbReference>
<keyword evidence="4" id="KW-0496">Mitochondrion</keyword>
<keyword evidence="8" id="KW-1185">Reference proteome</keyword>
<dbReference type="InterPro" id="IPR052405">
    <property type="entry name" value="Mito_Transl_Release_Factor"/>
</dbReference>
<feature type="coiled-coil region" evidence="5">
    <location>
        <begin position="147"/>
        <end position="174"/>
    </location>
</feature>
<dbReference type="SUPFAM" id="SSF75620">
    <property type="entry name" value="Release factor"/>
    <property type="match status" value="1"/>
</dbReference>
<accession>A0ABD3V7R5</accession>
<evidence type="ECO:0000313" key="7">
    <source>
        <dbReference type="EMBL" id="KAL3857645.1"/>
    </source>
</evidence>
<keyword evidence="3" id="KW-0809">Transit peptide</keyword>
<feature type="domain" description="Prokaryotic-type class I peptide chain release factors" evidence="6">
    <location>
        <begin position="69"/>
        <end position="159"/>
    </location>
</feature>
<dbReference type="EMBL" id="JBJQND010000013">
    <property type="protein sequence ID" value="KAL3857645.1"/>
    <property type="molecule type" value="Genomic_DNA"/>
</dbReference>
<evidence type="ECO:0000259" key="6">
    <source>
        <dbReference type="Pfam" id="PF00472"/>
    </source>
</evidence>
<protein>
    <recommendedName>
        <fullName evidence="6">Prokaryotic-type class I peptide chain release factors domain-containing protein</fullName>
    </recommendedName>
</protein>
<gene>
    <name evidence="7" type="ORF">ACJMK2_012292</name>
</gene>
<organism evidence="7 8">
    <name type="scientific">Sinanodonta woodiana</name>
    <name type="common">Chinese pond mussel</name>
    <name type="synonym">Anodonta woodiana</name>
    <dbReference type="NCBI Taxonomy" id="1069815"/>
    <lineage>
        <taxon>Eukaryota</taxon>
        <taxon>Metazoa</taxon>
        <taxon>Spiralia</taxon>
        <taxon>Lophotrochozoa</taxon>
        <taxon>Mollusca</taxon>
        <taxon>Bivalvia</taxon>
        <taxon>Autobranchia</taxon>
        <taxon>Heteroconchia</taxon>
        <taxon>Palaeoheterodonta</taxon>
        <taxon>Unionida</taxon>
        <taxon>Unionoidea</taxon>
        <taxon>Unionidae</taxon>
        <taxon>Unioninae</taxon>
        <taxon>Sinanodonta</taxon>
    </lineage>
</organism>
<dbReference type="AlphaFoldDB" id="A0ABD3V7R5"/>